<keyword evidence="3" id="KW-1185">Reference proteome</keyword>
<reference evidence="3" key="1">
    <citation type="journal article" date="2019" name="Int. J. Syst. Evol. Microbiol.">
        <title>The Global Catalogue of Microorganisms (GCM) 10K type strain sequencing project: providing services to taxonomists for standard genome sequencing and annotation.</title>
        <authorList>
            <consortium name="The Broad Institute Genomics Platform"/>
            <consortium name="The Broad Institute Genome Sequencing Center for Infectious Disease"/>
            <person name="Wu L."/>
            <person name="Ma J."/>
        </authorList>
    </citation>
    <scope>NUCLEOTIDE SEQUENCE [LARGE SCALE GENOMIC DNA]</scope>
    <source>
        <strain evidence="3">CGMCC 4.7144</strain>
    </source>
</reference>
<evidence type="ECO:0000313" key="3">
    <source>
        <dbReference type="Proteomes" id="UP001596226"/>
    </source>
</evidence>
<proteinExistence type="predicted"/>
<accession>A0ABW1H4M8</accession>
<name>A0ABW1H4M8_9ACTN</name>
<feature type="region of interest" description="Disordered" evidence="1">
    <location>
        <begin position="271"/>
        <end position="313"/>
    </location>
</feature>
<dbReference type="Proteomes" id="UP001596226">
    <property type="component" value="Unassembled WGS sequence"/>
</dbReference>
<gene>
    <name evidence="2" type="ORF">ACFQGL_14910</name>
</gene>
<sequence>MAKTDSTGSTWRYRWAHRQNVRRVSTYRGAEAAWRRRDDELRRLRALAADFQGSAQAGAGLPLELTGDEVVLWALPAAQLVEVRHTTVLPAPDLTVDPQTGPLRPRRPDGVRVTDAGMAVITSRRLVLLGGRGRRDWAYGRMTGLSHDPAAPVTLIQVLDRRRSSGLMLPTDAAADFRFKLTLAFADAIEQRGAVLAQLDELIAEHAQLKPFRPAVATPGQARLFARVPGGQRTVAVAAALALLVPAALFDSNPSDPAGGVEVAVAATPAPTPSAKPLLRRPVLTVPSQATSPKPKKSKRPSPTATRDPRCGAPANPLGYGFCGGTRINQPASEVCDWFDCVPQFWAGPGYLVQCRDGSISLTGGRPNACAEHKGVRRAVTV</sequence>
<evidence type="ECO:0000313" key="2">
    <source>
        <dbReference type="EMBL" id="MFC5924635.1"/>
    </source>
</evidence>
<protein>
    <submittedName>
        <fullName evidence="2">Uncharacterized protein</fullName>
    </submittedName>
</protein>
<comment type="caution">
    <text evidence="2">The sequence shown here is derived from an EMBL/GenBank/DDBJ whole genome shotgun (WGS) entry which is preliminary data.</text>
</comment>
<organism evidence="2 3">
    <name type="scientific">Micromonospora vulcania</name>
    <dbReference type="NCBI Taxonomy" id="1441873"/>
    <lineage>
        <taxon>Bacteria</taxon>
        <taxon>Bacillati</taxon>
        <taxon>Actinomycetota</taxon>
        <taxon>Actinomycetes</taxon>
        <taxon>Micromonosporales</taxon>
        <taxon>Micromonosporaceae</taxon>
        <taxon>Micromonospora</taxon>
    </lineage>
</organism>
<dbReference type="RefSeq" id="WP_377511674.1">
    <property type="nucleotide sequence ID" value="NZ_JBHSQS010000008.1"/>
</dbReference>
<evidence type="ECO:0000256" key="1">
    <source>
        <dbReference type="SAM" id="MobiDB-lite"/>
    </source>
</evidence>
<dbReference type="EMBL" id="JBHSQS010000008">
    <property type="protein sequence ID" value="MFC5924635.1"/>
    <property type="molecule type" value="Genomic_DNA"/>
</dbReference>